<reference evidence="1 2" key="1">
    <citation type="journal article" date="2019" name="Nat. Med.">
        <title>A library of human gut bacterial isolates paired with longitudinal multiomics data enables mechanistic microbiome research.</title>
        <authorList>
            <person name="Poyet M."/>
            <person name="Groussin M."/>
            <person name="Gibbons S.M."/>
            <person name="Avila-Pacheco J."/>
            <person name="Jiang X."/>
            <person name="Kearney S.M."/>
            <person name="Perrotta A.R."/>
            <person name="Berdy B."/>
            <person name="Zhao S."/>
            <person name="Lieberman T.D."/>
            <person name="Swanson P.K."/>
            <person name="Smith M."/>
            <person name="Roesemann S."/>
            <person name="Alexander J.E."/>
            <person name="Rich S.A."/>
            <person name="Livny J."/>
            <person name="Vlamakis H."/>
            <person name="Clish C."/>
            <person name="Bullock K."/>
            <person name="Deik A."/>
            <person name="Scott J."/>
            <person name="Pierce K.A."/>
            <person name="Xavier R.J."/>
            <person name="Alm E.J."/>
        </authorList>
    </citation>
    <scope>NUCLEOTIDE SEQUENCE [LARGE SCALE GENOMIC DNA]</scope>
    <source>
        <strain evidence="1 2">BIOML-A3</strain>
    </source>
</reference>
<dbReference type="AlphaFoldDB" id="A0A844E2C0"/>
<comment type="caution">
    <text evidence="1">The sequence shown here is derived from an EMBL/GenBank/DDBJ whole genome shotgun (WGS) entry which is preliminary data.</text>
</comment>
<name>A0A844E2C0_EUBRA</name>
<gene>
    <name evidence="1" type="ORF">GKE72_15085</name>
</gene>
<evidence type="ECO:0000313" key="2">
    <source>
        <dbReference type="Proteomes" id="UP000431304"/>
    </source>
</evidence>
<dbReference type="Pfam" id="PF25681">
    <property type="entry name" value="Phage_TTP_17"/>
    <property type="match status" value="1"/>
</dbReference>
<accession>A0A844E2C0</accession>
<dbReference type="RefSeq" id="WP_154315165.1">
    <property type="nucleotide sequence ID" value="NZ_CAXUGT010000012.1"/>
</dbReference>
<organism evidence="1 2">
    <name type="scientific">Eubacterium ramulus</name>
    <dbReference type="NCBI Taxonomy" id="39490"/>
    <lineage>
        <taxon>Bacteria</taxon>
        <taxon>Bacillati</taxon>
        <taxon>Bacillota</taxon>
        <taxon>Clostridia</taxon>
        <taxon>Eubacteriales</taxon>
        <taxon>Eubacteriaceae</taxon>
        <taxon>Eubacterium</taxon>
    </lineage>
</organism>
<evidence type="ECO:0000313" key="1">
    <source>
        <dbReference type="EMBL" id="MSD17352.1"/>
    </source>
</evidence>
<dbReference type="Proteomes" id="UP000431304">
    <property type="component" value="Unassembled WGS sequence"/>
</dbReference>
<protein>
    <submittedName>
        <fullName evidence="1">Phage tail protein</fullName>
    </submittedName>
</protein>
<sequence>MSDTTKVSTSKPKVGGAIARAPVGTALPTDASTALNAAFHSLGYISEDGVSNSNSPETDVIKAWGGDTVITYQSDKPDTFGFTLIEGLNIDVLKTVYGDSNVTGDMETGITIKANGSEAEAGAWVIDMVLKDNALKRIVIPNGTITEVGEITYKADEAIGYTTTVTAVPDASGNTHYEYILKKGE</sequence>
<dbReference type="EMBL" id="WKRA01000040">
    <property type="protein sequence ID" value="MSD17352.1"/>
    <property type="molecule type" value="Genomic_DNA"/>
</dbReference>
<proteinExistence type="predicted"/>
<dbReference type="InterPro" id="IPR058154">
    <property type="entry name" value="Bxb1_TTP-like"/>
</dbReference>